<gene>
    <name evidence="2" type="ORF">METZ01_LOCUS143700</name>
</gene>
<evidence type="ECO:0000313" key="2">
    <source>
        <dbReference type="EMBL" id="SVA90846.1"/>
    </source>
</evidence>
<dbReference type="Gene3D" id="3.30.930.10">
    <property type="entry name" value="Bira Bifunctional Protein, Domain 2"/>
    <property type="match status" value="1"/>
</dbReference>
<dbReference type="PANTHER" id="PTHR43679">
    <property type="entry name" value="OCTANOYLTRANSFERASE LIPM-RELATED"/>
    <property type="match status" value="1"/>
</dbReference>
<accession>A0A381ZNJ2</accession>
<dbReference type="InterPro" id="IPR004143">
    <property type="entry name" value="BPL_LPL_catalytic"/>
</dbReference>
<protein>
    <recommendedName>
        <fullName evidence="1">BPL/LPL catalytic domain-containing protein</fullName>
    </recommendedName>
</protein>
<proteinExistence type="predicted"/>
<name>A0A381ZNJ2_9ZZZZ</name>
<organism evidence="2">
    <name type="scientific">marine metagenome</name>
    <dbReference type="NCBI Taxonomy" id="408172"/>
    <lineage>
        <taxon>unclassified sequences</taxon>
        <taxon>metagenomes</taxon>
        <taxon>ecological metagenomes</taxon>
    </lineage>
</organism>
<dbReference type="EMBL" id="UINC01022039">
    <property type="protein sequence ID" value="SVA90846.1"/>
    <property type="molecule type" value="Genomic_DNA"/>
</dbReference>
<dbReference type="PROSITE" id="PS51733">
    <property type="entry name" value="BPL_LPL_CATALYTIC"/>
    <property type="match status" value="1"/>
</dbReference>
<dbReference type="AlphaFoldDB" id="A0A381ZNJ2"/>
<dbReference type="Pfam" id="PF21948">
    <property type="entry name" value="LplA-B_cat"/>
    <property type="match status" value="1"/>
</dbReference>
<dbReference type="PANTHER" id="PTHR43679:SF2">
    <property type="entry name" value="OCTANOYL-[GCVH]:PROTEIN N-OCTANOYLTRANSFERASE"/>
    <property type="match status" value="1"/>
</dbReference>
<dbReference type="InterPro" id="IPR045864">
    <property type="entry name" value="aa-tRNA-synth_II/BPL/LPL"/>
</dbReference>
<feature type="domain" description="BPL/LPL catalytic" evidence="1">
    <location>
        <begin position="11"/>
        <end position="216"/>
    </location>
</feature>
<dbReference type="SUPFAM" id="SSF55681">
    <property type="entry name" value="Class II aaRS and biotin synthetases"/>
    <property type="match status" value="1"/>
</dbReference>
<evidence type="ECO:0000259" key="1">
    <source>
        <dbReference type="PROSITE" id="PS51733"/>
    </source>
</evidence>
<sequence>MVEGVATGWILERPTGTVAERHGPIGLIAARSVLVHEIDRPTLVLGSAQRDVCVGPGIDVVRRRSGGGAVLLRPDGVLWVDVLLPRNDVLWDEDVGRSTWWLGEAWSAALADLGIDGAVHRGPMEPGPWGDLVCFAGVGPGEVLVGGRKSVGISQRRDRSGARFQCAALLEWSGSELVHLLGLTPPEEAERHLAAAAGAIPVRSGPLLAALLSHLP</sequence>
<dbReference type="InterPro" id="IPR050664">
    <property type="entry name" value="Octanoyltrans_LipM/LipL"/>
</dbReference>
<reference evidence="2" key="1">
    <citation type="submission" date="2018-05" db="EMBL/GenBank/DDBJ databases">
        <authorList>
            <person name="Lanie J.A."/>
            <person name="Ng W.-L."/>
            <person name="Kazmierczak K.M."/>
            <person name="Andrzejewski T.M."/>
            <person name="Davidsen T.M."/>
            <person name="Wayne K.J."/>
            <person name="Tettelin H."/>
            <person name="Glass J.I."/>
            <person name="Rusch D."/>
            <person name="Podicherti R."/>
            <person name="Tsui H.-C.T."/>
            <person name="Winkler M.E."/>
        </authorList>
    </citation>
    <scope>NUCLEOTIDE SEQUENCE</scope>
</reference>